<dbReference type="PANTHER" id="PTHR34322:SF2">
    <property type="entry name" value="TRANSPOSASE IS200-LIKE DOMAIN-CONTAINING PROTEIN"/>
    <property type="match status" value="1"/>
</dbReference>
<accession>A0AA43RIR5</accession>
<dbReference type="AlphaFoldDB" id="A0AA43RIR5"/>
<proteinExistence type="predicted"/>
<dbReference type="Gene3D" id="3.30.70.1290">
    <property type="entry name" value="Transposase IS200-like"/>
    <property type="match status" value="1"/>
</dbReference>
<gene>
    <name evidence="2" type="ORF">Q3982_02845</name>
</gene>
<reference evidence="2" key="1">
    <citation type="submission" date="2023-07" db="EMBL/GenBank/DDBJ databases">
        <title>Between Cages and Wild: Unraveling the Impact of Captivity on Animal Microbiomes and Antimicrobial Resistance.</title>
        <authorList>
            <person name="Schmartz G.P."/>
            <person name="Rehner J."/>
            <person name="Schuff M.J."/>
            <person name="Becker S.L."/>
            <person name="Kravczyk M."/>
            <person name="Gurevich A."/>
            <person name="Francke R."/>
            <person name="Mueller R."/>
            <person name="Keller V."/>
            <person name="Keller A."/>
        </authorList>
    </citation>
    <scope>NUCLEOTIDE SEQUENCE</scope>
    <source>
        <strain evidence="2">S12M_St_49</strain>
    </source>
</reference>
<protein>
    <submittedName>
        <fullName evidence="2">Transposase</fullName>
    </submittedName>
</protein>
<keyword evidence="3" id="KW-1185">Reference proteome</keyword>
<dbReference type="SMART" id="SM01321">
    <property type="entry name" value="Y1_Tnp"/>
    <property type="match status" value="1"/>
</dbReference>
<evidence type="ECO:0000259" key="1">
    <source>
        <dbReference type="SMART" id="SM01321"/>
    </source>
</evidence>
<dbReference type="GO" id="GO:0003677">
    <property type="term" value="F:DNA binding"/>
    <property type="evidence" value="ECO:0007669"/>
    <property type="project" value="InterPro"/>
</dbReference>
<organism evidence="2 3">
    <name type="scientific">Phoenicibacter congonensis</name>
    <dbReference type="NCBI Taxonomy" id="1944646"/>
    <lineage>
        <taxon>Bacteria</taxon>
        <taxon>Bacillati</taxon>
        <taxon>Actinomycetota</taxon>
        <taxon>Coriobacteriia</taxon>
        <taxon>Eggerthellales</taxon>
        <taxon>Eggerthellaceae</taxon>
        <taxon>Phoenicibacter</taxon>
    </lineage>
</organism>
<dbReference type="SUPFAM" id="SSF143422">
    <property type="entry name" value="Transposase IS200-like"/>
    <property type="match status" value="1"/>
</dbReference>
<sequence>MGRFIRHNSKTMFQNVGQKGHNDQVIFCDDEDRCKYLHCLRHACEKYDVVLIAYVLMSNHVHLILHGEISQFDLVFKSLGSTYVRWFNRKYGSSGTLWNSRFYSKPINSREQLLRTAVYVFNNPVSAGIVDDPNDYEWSNFRHLTSANSASEAFALLDEAIGVAHLKDCTEQVAREKRAADFVKEEVIPKNPLSDFKCIEIVKQFVCKHHMRKIPSASKLKVAKLVKKLLSIGSNVNQISRVTGLSRYRVQILAM</sequence>
<dbReference type="PANTHER" id="PTHR34322">
    <property type="entry name" value="TRANSPOSASE, Y1_TNP DOMAIN-CONTAINING"/>
    <property type="match status" value="1"/>
</dbReference>
<evidence type="ECO:0000313" key="2">
    <source>
        <dbReference type="EMBL" id="MDO4841596.1"/>
    </source>
</evidence>
<comment type="caution">
    <text evidence="2">The sequence shown here is derived from an EMBL/GenBank/DDBJ whole genome shotgun (WGS) entry which is preliminary data.</text>
</comment>
<dbReference type="GO" id="GO:0004803">
    <property type="term" value="F:transposase activity"/>
    <property type="evidence" value="ECO:0007669"/>
    <property type="project" value="InterPro"/>
</dbReference>
<dbReference type="Proteomes" id="UP001168575">
    <property type="component" value="Unassembled WGS sequence"/>
</dbReference>
<dbReference type="GO" id="GO:0006313">
    <property type="term" value="P:DNA transposition"/>
    <property type="evidence" value="ECO:0007669"/>
    <property type="project" value="InterPro"/>
</dbReference>
<dbReference type="EMBL" id="JAUMVS010000031">
    <property type="protein sequence ID" value="MDO4841596.1"/>
    <property type="molecule type" value="Genomic_DNA"/>
</dbReference>
<name>A0AA43RIR5_9ACTN</name>
<dbReference type="Pfam" id="PF01797">
    <property type="entry name" value="Y1_Tnp"/>
    <property type="match status" value="1"/>
</dbReference>
<feature type="domain" description="Transposase IS200-like" evidence="1">
    <location>
        <begin position="16"/>
        <end position="123"/>
    </location>
</feature>
<dbReference type="InterPro" id="IPR002686">
    <property type="entry name" value="Transposase_17"/>
</dbReference>
<evidence type="ECO:0000313" key="3">
    <source>
        <dbReference type="Proteomes" id="UP001168575"/>
    </source>
</evidence>
<dbReference type="InterPro" id="IPR036515">
    <property type="entry name" value="Transposase_17_sf"/>
</dbReference>